<evidence type="ECO:0000313" key="6">
    <source>
        <dbReference type="EMBL" id="EEU36366.1"/>
    </source>
</evidence>
<dbReference type="PANTHER" id="PTHR43788">
    <property type="entry name" value="DNA2/NAM7 HELICASE FAMILY MEMBER"/>
    <property type="match status" value="1"/>
</dbReference>
<dbReference type="PANTHER" id="PTHR43788:SF8">
    <property type="entry name" value="DNA-BINDING PROTEIN SMUBP-2"/>
    <property type="match status" value="1"/>
</dbReference>
<dbReference type="OMA" id="GFTSHEQ"/>
<keyword evidence="4" id="KW-0067">ATP-binding</keyword>
<organism evidence="6 7">
    <name type="scientific">Fusarium vanettenii (strain ATCC MYA-4622 / CBS 123669 / FGSC 9596 / NRRL 45880 / 77-13-4)</name>
    <name type="common">Fusarium solani subsp. pisi</name>
    <dbReference type="NCBI Taxonomy" id="660122"/>
    <lineage>
        <taxon>Eukaryota</taxon>
        <taxon>Fungi</taxon>
        <taxon>Dikarya</taxon>
        <taxon>Ascomycota</taxon>
        <taxon>Pezizomycotina</taxon>
        <taxon>Sordariomycetes</taxon>
        <taxon>Hypocreomycetidae</taxon>
        <taxon>Hypocreales</taxon>
        <taxon>Nectriaceae</taxon>
        <taxon>Fusarium</taxon>
        <taxon>Fusarium solani species complex</taxon>
        <taxon>Fusarium vanettenii</taxon>
    </lineage>
</organism>
<reference evidence="6 7" key="1">
    <citation type="journal article" date="2009" name="PLoS Genet.">
        <title>The genome of Nectria haematococca: contribution of supernumerary chromosomes to gene expansion.</title>
        <authorList>
            <person name="Coleman J.J."/>
            <person name="Rounsley S.D."/>
            <person name="Rodriguez-Carres M."/>
            <person name="Kuo A."/>
            <person name="Wasmann C.C."/>
            <person name="Grimwood J."/>
            <person name="Schmutz J."/>
            <person name="Taga M."/>
            <person name="White G.J."/>
            <person name="Zhou S."/>
            <person name="Schwartz D.C."/>
            <person name="Freitag M."/>
            <person name="Ma L.J."/>
            <person name="Danchin E.G."/>
            <person name="Henrissat B."/>
            <person name="Coutinho P.M."/>
            <person name="Nelson D.R."/>
            <person name="Straney D."/>
            <person name="Napoli C.A."/>
            <person name="Barker B.M."/>
            <person name="Gribskov M."/>
            <person name="Rep M."/>
            <person name="Kroken S."/>
            <person name="Molnar I."/>
            <person name="Rensing C."/>
            <person name="Kennell J.C."/>
            <person name="Zamora J."/>
            <person name="Farman M.L."/>
            <person name="Selker E.U."/>
            <person name="Salamov A."/>
            <person name="Shapiro H."/>
            <person name="Pangilinan J."/>
            <person name="Lindquist E."/>
            <person name="Lamers C."/>
            <person name="Grigoriev I.V."/>
            <person name="Geiser D.M."/>
            <person name="Covert S.F."/>
            <person name="Temporini E."/>
            <person name="Vanetten H.D."/>
        </authorList>
    </citation>
    <scope>NUCLEOTIDE SEQUENCE [LARGE SCALE GENOMIC DNA]</scope>
    <source>
        <strain evidence="7">ATCC MYA-4622 / CBS 123669 / FGSC 9596 / NRRL 45880 / 77-13-4</strain>
    </source>
</reference>
<feature type="non-terminal residue" evidence="6">
    <location>
        <position position="72"/>
    </location>
</feature>
<keyword evidence="2" id="KW-0378">Hydrolase</keyword>
<dbReference type="InterPro" id="IPR041679">
    <property type="entry name" value="DNA2/NAM7-like_C"/>
</dbReference>
<dbReference type="GO" id="GO:0043139">
    <property type="term" value="F:5'-3' DNA helicase activity"/>
    <property type="evidence" value="ECO:0007669"/>
    <property type="project" value="TreeGrafter"/>
</dbReference>
<gene>
    <name evidence="6" type="ORF">NECHADRAFT_29496</name>
</gene>
<dbReference type="GO" id="GO:0005524">
    <property type="term" value="F:ATP binding"/>
    <property type="evidence" value="ECO:0007669"/>
    <property type="project" value="UniProtKB-KW"/>
</dbReference>
<protein>
    <recommendedName>
        <fullName evidence="5">DNA2/NAM7 helicase-like C-terminal domain-containing protein</fullName>
    </recommendedName>
</protein>
<dbReference type="VEuPathDB" id="FungiDB:NECHADRAFT_29496"/>
<dbReference type="eggNOG" id="ENOG502RMKC">
    <property type="taxonomic scope" value="Eukaryota"/>
</dbReference>
<dbReference type="HOGENOM" id="CLU_176446_0_0_1"/>
<evidence type="ECO:0000313" key="7">
    <source>
        <dbReference type="Proteomes" id="UP000005206"/>
    </source>
</evidence>
<dbReference type="InterPro" id="IPR050534">
    <property type="entry name" value="Coronavir_polyprotein_1ab"/>
</dbReference>
<accession>C7ZHZ6</accession>
<sequence length="72" mass="7903">MMKRPQYACLSGMQEAMTIDSFQGQENDIAIAIMTTAHPYPGPGFTAEAQRLNVMLTRHKCGLVIVGDIYVA</sequence>
<feature type="domain" description="DNA2/NAM7 helicase-like C-terminal" evidence="5">
    <location>
        <begin position="15"/>
        <end position="68"/>
    </location>
</feature>
<evidence type="ECO:0000256" key="3">
    <source>
        <dbReference type="ARBA" id="ARBA00022806"/>
    </source>
</evidence>
<keyword evidence="7" id="KW-1185">Reference proteome</keyword>
<evidence type="ECO:0000256" key="1">
    <source>
        <dbReference type="ARBA" id="ARBA00022741"/>
    </source>
</evidence>
<proteinExistence type="predicted"/>
<evidence type="ECO:0000259" key="5">
    <source>
        <dbReference type="Pfam" id="PF13087"/>
    </source>
</evidence>
<dbReference type="KEGG" id="nhe:NECHADRAFT_29496"/>
<dbReference type="GO" id="GO:0016787">
    <property type="term" value="F:hydrolase activity"/>
    <property type="evidence" value="ECO:0007669"/>
    <property type="project" value="UniProtKB-KW"/>
</dbReference>
<dbReference type="SUPFAM" id="SSF52540">
    <property type="entry name" value="P-loop containing nucleoside triphosphate hydrolases"/>
    <property type="match status" value="1"/>
</dbReference>
<dbReference type="InParanoid" id="C7ZHZ6"/>
<dbReference type="STRING" id="660122.C7ZHZ6"/>
<evidence type="ECO:0000256" key="4">
    <source>
        <dbReference type="ARBA" id="ARBA00022840"/>
    </source>
</evidence>
<name>C7ZHZ6_FUSV7</name>
<keyword evidence="1" id="KW-0547">Nucleotide-binding</keyword>
<dbReference type="EMBL" id="GG698929">
    <property type="protein sequence ID" value="EEU36366.1"/>
    <property type="molecule type" value="Genomic_DNA"/>
</dbReference>
<dbReference type="GeneID" id="9674415"/>
<dbReference type="OrthoDB" id="6513042at2759"/>
<dbReference type="RefSeq" id="XP_003042079.1">
    <property type="nucleotide sequence ID" value="XM_003042033.1"/>
</dbReference>
<dbReference type="Proteomes" id="UP000005206">
    <property type="component" value="Chromosome 11"/>
</dbReference>
<dbReference type="Pfam" id="PF13087">
    <property type="entry name" value="AAA_12"/>
    <property type="match status" value="1"/>
</dbReference>
<dbReference type="Gene3D" id="3.40.50.300">
    <property type="entry name" value="P-loop containing nucleotide triphosphate hydrolases"/>
    <property type="match status" value="1"/>
</dbReference>
<dbReference type="AlphaFoldDB" id="C7ZHZ6"/>
<dbReference type="InterPro" id="IPR027417">
    <property type="entry name" value="P-loop_NTPase"/>
</dbReference>
<evidence type="ECO:0000256" key="2">
    <source>
        <dbReference type="ARBA" id="ARBA00022801"/>
    </source>
</evidence>
<keyword evidence="3" id="KW-0347">Helicase</keyword>